<organism evidence="2 3">
    <name type="scientific">Littorina saxatilis</name>
    <dbReference type="NCBI Taxonomy" id="31220"/>
    <lineage>
        <taxon>Eukaryota</taxon>
        <taxon>Metazoa</taxon>
        <taxon>Spiralia</taxon>
        <taxon>Lophotrochozoa</taxon>
        <taxon>Mollusca</taxon>
        <taxon>Gastropoda</taxon>
        <taxon>Caenogastropoda</taxon>
        <taxon>Littorinimorpha</taxon>
        <taxon>Littorinoidea</taxon>
        <taxon>Littorinidae</taxon>
        <taxon>Littorina</taxon>
    </lineage>
</organism>
<dbReference type="PANTHER" id="PTHR31449">
    <property type="entry name" value="UPF0598 PROTEIN C8ORF82"/>
    <property type="match status" value="1"/>
</dbReference>
<protein>
    <submittedName>
        <fullName evidence="2">Uncharacterized protein</fullName>
    </submittedName>
</protein>
<keyword evidence="3" id="KW-1185">Reference proteome</keyword>
<dbReference type="PANTHER" id="PTHR31449:SF3">
    <property type="entry name" value="UPF0598 PROTEIN C8ORF82"/>
    <property type="match status" value="1"/>
</dbReference>
<reference evidence="2 3" key="1">
    <citation type="submission" date="2024-02" db="EMBL/GenBank/DDBJ databases">
        <title>Chromosome-scale genome assembly of the rough periwinkle Littorina saxatilis.</title>
        <authorList>
            <person name="De Jode A."/>
            <person name="Faria R."/>
            <person name="Formenti G."/>
            <person name="Sims Y."/>
            <person name="Smith T.P."/>
            <person name="Tracey A."/>
            <person name="Wood J.M.D."/>
            <person name="Zagrodzka Z.B."/>
            <person name="Johannesson K."/>
            <person name="Butlin R.K."/>
            <person name="Leder E.H."/>
        </authorList>
    </citation>
    <scope>NUCLEOTIDE SEQUENCE [LARGE SCALE GENOMIC DNA]</scope>
    <source>
        <strain evidence="2">Snail1</strain>
        <tissue evidence="2">Muscle</tissue>
    </source>
</reference>
<comment type="caution">
    <text evidence="2">The sequence shown here is derived from an EMBL/GenBank/DDBJ whole genome shotgun (WGS) entry which is preliminary data.</text>
</comment>
<comment type="similarity">
    <text evidence="1">Belongs to the UPF0598 family.</text>
</comment>
<proteinExistence type="inferred from homology"/>
<dbReference type="InterPro" id="IPR028108">
    <property type="entry name" value="DUF4505"/>
</dbReference>
<gene>
    <name evidence="2" type="ORF">V1264_000756</name>
</gene>
<evidence type="ECO:0000313" key="2">
    <source>
        <dbReference type="EMBL" id="KAK7114751.1"/>
    </source>
</evidence>
<accession>A0AAN9GNY1</accession>
<dbReference type="AlphaFoldDB" id="A0AAN9GNY1"/>
<dbReference type="Proteomes" id="UP001374579">
    <property type="component" value="Unassembled WGS sequence"/>
</dbReference>
<sequence>MVCRLLHKFCKLALVGQGCLNSQILKRRVHYVQGQSPEPKIREYFYFIDHQGQLFLDDAKMKNFTSCFKEKDFLVFFFKRLKKNNTDRYQDFPYLSLCGPERNFIRCDDRPIVFTHILPGETTEDGDLLSYNWAGDRLTVPFEPENVCMYPESGRVYHPAPQKMGGVGLVRSVLAIELSKHFEFKDGEMSPPTSFTWNGVLYELTNELFDIIEKNPV</sequence>
<dbReference type="Pfam" id="PF14956">
    <property type="entry name" value="DUF4505"/>
    <property type="match status" value="1"/>
</dbReference>
<dbReference type="EMBL" id="JBAMIC010000001">
    <property type="protein sequence ID" value="KAK7114751.1"/>
    <property type="molecule type" value="Genomic_DNA"/>
</dbReference>
<evidence type="ECO:0000256" key="1">
    <source>
        <dbReference type="ARBA" id="ARBA00006322"/>
    </source>
</evidence>
<name>A0AAN9GNY1_9CAEN</name>
<evidence type="ECO:0000313" key="3">
    <source>
        <dbReference type="Proteomes" id="UP001374579"/>
    </source>
</evidence>